<gene>
    <name evidence="4" type="ORF">SAMN02799615_04210</name>
</gene>
<dbReference type="Proteomes" id="UP000199477">
    <property type="component" value="Unassembled WGS sequence"/>
</dbReference>
<evidence type="ECO:0000313" key="4">
    <source>
        <dbReference type="EMBL" id="SFF57297.1"/>
    </source>
</evidence>
<dbReference type="SUPFAM" id="SSF53955">
    <property type="entry name" value="Lysozyme-like"/>
    <property type="match status" value="1"/>
</dbReference>
<feature type="domain" description="X-Tfes XVIPCD" evidence="3">
    <location>
        <begin position="338"/>
        <end position="432"/>
    </location>
</feature>
<reference evidence="5" key="1">
    <citation type="submission" date="2016-10" db="EMBL/GenBank/DDBJ databases">
        <authorList>
            <person name="Varghese N."/>
            <person name="Submissions S."/>
        </authorList>
    </citation>
    <scope>NUCLEOTIDE SEQUENCE [LARGE SCALE GENOMIC DNA]</scope>
    <source>
        <strain evidence="5">UNC178MFTsu3.1</strain>
    </source>
</reference>
<keyword evidence="5" id="KW-1185">Reference proteome</keyword>
<feature type="compositionally biased region" description="Low complexity" evidence="1">
    <location>
        <begin position="219"/>
        <end position="239"/>
    </location>
</feature>
<dbReference type="SUPFAM" id="SSF47090">
    <property type="entry name" value="PGBD-like"/>
    <property type="match status" value="1"/>
</dbReference>
<feature type="compositionally biased region" description="Low complexity" evidence="1">
    <location>
        <begin position="425"/>
        <end position="455"/>
    </location>
</feature>
<feature type="region of interest" description="Disordered" evidence="1">
    <location>
        <begin position="219"/>
        <end position="266"/>
    </location>
</feature>
<proteinExistence type="predicted"/>
<protein>
    <submittedName>
        <fullName evidence="4">Putative peptidoglycan binding domain-containing protein</fullName>
    </submittedName>
</protein>
<dbReference type="Pfam" id="PF01471">
    <property type="entry name" value="PG_binding_1"/>
    <property type="match status" value="1"/>
</dbReference>
<dbReference type="EMBL" id="FONH01000030">
    <property type="protein sequence ID" value="SFF57297.1"/>
    <property type="molecule type" value="Genomic_DNA"/>
</dbReference>
<evidence type="ECO:0000313" key="5">
    <source>
        <dbReference type="Proteomes" id="UP000199477"/>
    </source>
</evidence>
<evidence type="ECO:0000259" key="2">
    <source>
        <dbReference type="Pfam" id="PF01471"/>
    </source>
</evidence>
<feature type="domain" description="Peptidoglycan binding-like" evidence="2">
    <location>
        <begin position="260"/>
        <end position="320"/>
    </location>
</feature>
<dbReference type="Gene3D" id="1.10.101.10">
    <property type="entry name" value="PGBD-like superfamily/PGBD"/>
    <property type="match status" value="1"/>
</dbReference>
<dbReference type="STRING" id="500610.SAMN02799615_04210"/>
<dbReference type="AlphaFoldDB" id="A0A1I2JW75"/>
<dbReference type="RefSeq" id="WP_051548530.1">
    <property type="nucleotide sequence ID" value="NZ_FONH01000030.1"/>
</dbReference>
<organism evidence="4 5">
    <name type="scientific">Dyella marensis</name>
    <dbReference type="NCBI Taxonomy" id="500610"/>
    <lineage>
        <taxon>Bacteria</taxon>
        <taxon>Pseudomonadati</taxon>
        <taxon>Pseudomonadota</taxon>
        <taxon>Gammaproteobacteria</taxon>
        <taxon>Lysobacterales</taxon>
        <taxon>Rhodanobacteraceae</taxon>
        <taxon>Dyella</taxon>
    </lineage>
</organism>
<accession>A0A1I2JW75</accession>
<dbReference type="Gene3D" id="1.10.530.10">
    <property type="match status" value="1"/>
</dbReference>
<dbReference type="InterPro" id="IPR036366">
    <property type="entry name" value="PGBDSf"/>
</dbReference>
<sequence length="461" mass="48860">MSKIDERWEANKQDLADAAAKAGIEPGLMAKIAGFESGYNPHARPIAGAKHAELNTVTQFDGTKAMSSAYGYGQFLDDTWVGMVHKYGEKYGVPNADKLTADQINSPEMRNNSKLQAGMLAEFTKTNMELGAKLGGPDADANVYALHNLGQGGGTKFLNALKADPDQRVDHVLSHKVIERNPGLYGDGSMTVAEAYKGMGQQMDKYAKYAQELDKGVPAKSATAPAAPGASTAKPEAPAAAPPKHPAPAGHAVLKEGDKGQDVSALQKQLHDLGYKGAAGKPLRVDGHYGPGTKGAVEAFQHDHHLKQDGEAGPLTQKQLQTQTRLHAQEQAGKPLLNQPGHPQHALYNQALDGVQKLGGGASAGQRENFAGSLAVEAQRNGLKKIDHVVLNDDGSRAWAVEGDLRSPFKQHAEVNVGQAVNTPLAQSSASSAQLQSAPGQEQAPQNQQQQQQQQLGSMSR</sequence>
<evidence type="ECO:0000256" key="1">
    <source>
        <dbReference type="SAM" id="MobiDB-lite"/>
    </source>
</evidence>
<dbReference type="InterPro" id="IPR046519">
    <property type="entry name" value="X-Tfes_XVIPCD"/>
</dbReference>
<dbReference type="InterPro" id="IPR036365">
    <property type="entry name" value="PGBD-like_sf"/>
</dbReference>
<evidence type="ECO:0000259" key="3">
    <source>
        <dbReference type="Pfam" id="PF20410"/>
    </source>
</evidence>
<dbReference type="Pfam" id="PF20410">
    <property type="entry name" value="X-Tfes_XVIPCD"/>
    <property type="match status" value="1"/>
</dbReference>
<name>A0A1I2JW75_9GAMM</name>
<dbReference type="InterPro" id="IPR023346">
    <property type="entry name" value="Lysozyme-like_dom_sf"/>
</dbReference>
<dbReference type="InterPro" id="IPR002477">
    <property type="entry name" value="Peptidoglycan-bd-like"/>
</dbReference>
<feature type="region of interest" description="Disordered" evidence="1">
    <location>
        <begin position="420"/>
        <end position="461"/>
    </location>
</feature>